<keyword evidence="3" id="KW-1185">Reference proteome</keyword>
<feature type="region of interest" description="Disordered" evidence="1">
    <location>
        <begin position="1"/>
        <end position="26"/>
    </location>
</feature>
<comment type="caution">
    <text evidence="2">The sequence shown here is derived from an EMBL/GenBank/DDBJ whole genome shotgun (WGS) entry which is preliminary data.</text>
</comment>
<protein>
    <submittedName>
        <fullName evidence="2">Uncharacterized protein</fullName>
    </submittedName>
</protein>
<organism evidence="2 3">
    <name type="scientific">Trichoderma gamsii</name>
    <dbReference type="NCBI Taxonomy" id="398673"/>
    <lineage>
        <taxon>Eukaryota</taxon>
        <taxon>Fungi</taxon>
        <taxon>Dikarya</taxon>
        <taxon>Ascomycota</taxon>
        <taxon>Pezizomycotina</taxon>
        <taxon>Sordariomycetes</taxon>
        <taxon>Hypocreomycetidae</taxon>
        <taxon>Hypocreales</taxon>
        <taxon>Hypocreaceae</taxon>
        <taxon>Trichoderma</taxon>
    </lineage>
</organism>
<dbReference type="Proteomes" id="UP000054821">
    <property type="component" value="Unassembled WGS sequence"/>
</dbReference>
<evidence type="ECO:0000313" key="3">
    <source>
        <dbReference type="Proteomes" id="UP000054821"/>
    </source>
</evidence>
<sequence length="26" mass="2699">MSVPSNAGDSMRCDSMQPGIGAFPSR</sequence>
<evidence type="ECO:0000313" key="2">
    <source>
        <dbReference type="EMBL" id="PON26994.1"/>
    </source>
</evidence>
<proteinExistence type="predicted"/>
<name>A0A2P4ZRV2_9HYPO</name>
<dbReference type="EMBL" id="JPDN02000011">
    <property type="protein sequence ID" value="PON26994.1"/>
    <property type="molecule type" value="Genomic_DNA"/>
</dbReference>
<dbReference type="AlphaFoldDB" id="A0A2P4ZRV2"/>
<gene>
    <name evidence="2" type="ORF">TGAM01_v203943</name>
</gene>
<evidence type="ECO:0000256" key="1">
    <source>
        <dbReference type="SAM" id="MobiDB-lite"/>
    </source>
</evidence>
<reference evidence="2 3" key="1">
    <citation type="journal article" date="2016" name="Genome Announc.">
        <title>Draft Whole-Genome Sequence of Trichoderma gamsii T6085, a Promising Biocontrol Agent of Fusarium Head Blight on Wheat.</title>
        <authorList>
            <person name="Baroncelli R."/>
            <person name="Zapparata A."/>
            <person name="Piaggeschi G."/>
            <person name="Sarrocco S."/>
            <person name="Vannacci G."/>
        </authorList>
    </citation>
    <scope>NUCLEOTIDE SEQUENCE [LARGE SCALE GENOMIC DNA]</scope>
    <source>
        <strain evidence="2 3">T6085</strain>
    </source>
</reference>
<accession>A0A2P4ZRV2</accession>